<evidence type="ECO:0000256" key="4">
    <source>
        <dbReference type="ARBA" id="ARBA00022964"/>
    </source>
</evidence>
<dbReference type="GO" id="GO:0006974">
    <property type="term" value="P:DNA damage response"/>
    <property type="evidence" value="ECO:0007669"/>
    <property type="project" value="TreeGrafter"/>
</dbReference>
<organism evidence="8 9">
    <name type="scientific">Candidatus Filomicrobium marinum</name>
    <dbReference type="NCBI Taxonomy" id="1608628"/>
    <lineage>
        <taxon>Bacteria</taxon>
        <taxon>Pseudomonadati</taxon>
        <taxon>Pseudomonadota</taxon>
        <taxon>Alphaproteobacteria</taxon>
        <taxon>Hyphomicrobiales</taxon>
        <taxon>Hyphomicrobiaceae</taxon>
        <taxon>Filomicrobium</taxon>
    </lineage>
</organism>
<proteinExistence type="predicted"/>
<evidence type="ECO:0000256" key="2">
    <source>
        <dbReference type="ARBA" id="ARBA00022723"/>
    </source>
</evidence>
<dbReference type="InterPro" id="IPR044862">
    <property type="entry name" value="Pro_4_hyd_alph_FE2OG_OXY"/>
</dbReference>
<dbReference type="SMART" id="SM00702">
    <property type="entry name" value="P4Hc"/>
    <property type="match status" value="1"/>
</dbReference>
<keyword evidence="6" id="KW-0408">Iron</keyword>
<dbReference type="PANTHER" id="PTHR41536:SF1">
    <property type="entry name" value="PKHD-TYPE HYDROXYLASE YBIX"/>
    <property type="match status" value="1"/>
</dbReference>
<sequence length="183" mass="21006">MLLPIEVANVFSPDECKKIISTTDEKAYADARLIDGARQDNTRRARITWLDDTDKDEWVFRRLLDTVSEANRHHFKFGLEEFSERMQVAYYGAETEAFFDWHIDIGDGQFARHRKLTIVTQLSEDDSYTGGDLETNADGNVRRASRACGTAMLLPSFVLHRVTPVTHNARYSLTLWAHGPEFH</sequence>
<dbReference type="GO" id="GO:0005506">
    <property type="term" value="F:iron ion binding"/>
    <property type="evidence" value="ECO:0007669"/>
    <property type="project" value="InterPro"/>
</dbReference>
<evidence type="ECO:0000313" key="9">
    <source>
        <dbReference type="Proteomes" id="UP000033187"/>
    </source>
</evidence>
<protein>
    <submittedName>
        <fullName evidence="8">2OG-Fe(II) oxygenase</fullName>
    </submittedName>
</protein>
<dbReference type="RefSeq" id="WP_046478534.1">
    <property type="nucleotide sequence ID" value="NZ_LN829118.1"/>
</dbReference>
<keyword evidence="9" id="KW-1185">Reference proteome</keyword>
<dbReference type="InterPro" id="IPR006620">
    <property type="entry name" value="Pro_4_hyd_alph"/>
</dbReference>
<keyword evidence="5" id="KW-0560">Oxidoreductase</keyword>
<evidence type="ECO:0000259" key="7">
    <source>
        <dbReference type="PROSITE" id="PS51471"/>
    </source>
</evidence>
<dbReference type="Gene3D" id="2.60.120.620">
    <property type="entry name" value="q2cbj1_9rhob like domain"/>
    <property type="match status" value="1"/>
</dbReference>
<keyword evidence="3" id="KW-0847">Vitamin C</keyword>
<evidence type="ECO:0000256" key="5">
    <source>
        <dbReference type="ARBA" id="ARBA00023002"/>
    </source>
</evidence>
<reference evidence="9" key="1">
    <citation type="submission" date="2015-02" db="EMBL/GenBank/DDBJ databases">
        <authorList>
            <person name="Chooi Y.-H."/>
        </authorList>
    </citation>
    <scope>NUCLEOTIDE SEQUENCE [LARGE SCALE GENOMIC DNA]</scope>
    <source>
        <strain evidence="9">strain Y</strain>
    </source>
</reference>
<evidence type="ECO:0000256" key="1">
    <source>
        <dbReference type="ARBA" id="ARBA00001961"/>
    </source>
</evidence>
<dbReference type="GO" id="GO:0016706">
    <property type="term" value="F:2-oxoglutarate-dependent dioxygenase activity"/>
    <property type="evidence" value="ECO:0007669"/>
    <property type="project" value="InterPro"/>
</dbReference>
<evidence type="ECO:0000256" key="3">
    <source>
        <dbReference type="ARBA" id="ARBA00022896"/>
    </source>
</evidence>
<keyword evidence="2" id="KW-0479">Metal-binding</keyword>
<evidence type="ECO:0000256" key="6">
    <source>
        <dbReference type="ARBA" id="ARBA00023004"/>
    </source>
</evidence>
<dbReference type="PROSITE" id="PS51471">
    <property type="entry name" value="FE2OG_OXY"/>
    <property type="match status" value="1"/>
</dbReference>
<feature type="domain" description="Fe2OG dioxygenase" evidence="7">
    <location>
        <begin position="82"/>
        <end position="179"/>
    </location>
</feature>
<evidence type="ECO:0000313" key="8">
    <source>
        <dbReference type="EMBL" id="CPR21772.1"/>
    </source>
</evidence>
<dbReference type="PANTHER" id="PTHR41536">
    <property type="entry name" value="PKHD-TYPE HYDROXYLASE YBIX"/>
    <property type="match status" value="1"/>
</dbReference>
<dbReference type="KEGG" id="fil:BN1229_v1_2709"/>
<dbReference type="GO" id="GO:0006879">
    <property type="term" value="P:intracellular iron ion homeostasis"/>
    <property type="evidence" value="ECO:0007669"/>
    <property type="project" value="TreeGrafter"/>
</dbReference>
<dbReference type="OrthoDB" id="255432at2"/>
<accession>A0A0D6JJ84</accession>
<gene>
    <name evidence="8" type="ORF">YBN1229_v1_3205</name>
</gene>
<dbReference type="Pfam" id="PF13640">
    <property type="entry name" value="2OG-FeII_Oxy_3"/>
    <property type="match status" value="1"/>
</dbReference>
<dbReference type="AlphaFoldDB" id="A0A0D6JJ84"/>
<dbReference type="Proteomes" id="UP000033187">
    <property type="component" value="Chromosome 1"/>
</dbReference>
<dbReference type="KEGG" id="fiy:BN1229_v1_3205"/>
<comment type="cofactor">
    <cofactor evidence="1">
        <name>L-ascorbate</name>
        <dbReference type="ChEBI" id="CHEBI:38290"/>
    </cofactor>
</comment>
<dbReference type="GO" id="GO:0031418">
    <property type="term" value="F:L-ascorbic acid binding"/>
    <property type="evidence" value="ECO:0007669"/>
    <property type="project" value="UniProtKB-KW"/>
</dbReference>
<dbReference type="EMBL" id="LN829119">
    <property type="protein sequence ID" value="CPR21772.1"/>
    <property type="molecule type" value="Genomic_DNA"/>
</dbReference>
<name>A0A0D6JJ84_9HYPH</name>
<keyword evidence="4" id="KW-0223">Dioxygenase</keyword>
<dbReference type="InterPro" id="IPR005123">
    <property type="entry name" value="Oxoglu/Fe-dep_dioxygenase_dom"/>
</dbReference>
<dbReference type="InterPro" id="IPR023550">
    <property type="entry name" value="PKHD_hydroxylase"/>
</dbReference>